<evidence type="ECO:0000313" key="2">
    <source>
        <dbReference type="EMBL" id="MEC1179799.1"/>
    </source>
</evidence>
<name>A0AAW9NWC4_9BACL</name>
<proteinExistence type="predicted"/>
<sequence length="127" mass="14512">MKKLIFLMLVTILFLVGCQEQTAVELTNAPKKVVEVIQPDLALQGISTTKGISYVIYRTTGEVKMSFVEENDEQRLYLTETESDSEELKTYIYKIPKIKSKAEDKYFSVYINDEVAPFDMVIAVEVD</sequence>
<dbReference type="RefSeq" id="WP_326124300.1">
    <property type="nucleotide sequence ID" value="NZ_JARSFG010000020.1"/>
</dbReference>
<keyword evidence="3" id="KW-1185">Reference proteome</keyword>
<dbReference type="Proteomes" id="UP001344888">
    <property type="component" value="Unassembled WGS sequence"/>
</dbReference>
<feature type="chain" id="PRO_5043398734" description="Lipoprotein" evidence="1">
    <location>
        <begin position="24"/>
        <end position="127"/>
    </location>
</feature>
<accession>A0AAW9NWC4</accession>
<organism evidence="2 3">
    <name type="scientific">Metasolibacillus meyeri</name>
    <dbReference type="NCBI Taxonomy" id="1071052"/>
    <lineage>
        <taxon>Bacteria</taxon>
        <taxon>Bacillati</taxon>
        <taxon>Bacillota</taxon>
        <taxon>Bacilli</taxon>
        <taxon>Bacillales</taxon>
        <taxon>Caryophanaceae</taxon>
        <taxon>Metasolibacillus</taxon>
    </lineage>
</organism>
<keyword evidence="1" id="KW-0732">Signal</keyword>
<feature type="signal peptide" evidence="1">
    <location>
        <begin position="1"/>
        <end position="23"/>
    </location>
</feature>
<reference evidence="2 3" key="1">
    <citation type="submission" date="2023-03" db="EMBL/GenBank/DDBJ databases">
        <title>Bacillus Genome Sequencing.</title>
        <authorList>
            <person name="Dunlap C."/>
        </authorList>
    </citation>
    <scope>NUCLEOTIDE SEQUENCE [LARGE SCALE GENOMIC DNA]</scope>
    <source>
        <strain evidence="2 3">B-59205</strain>
    </source>
</reference>
<evidence type="ECO:0000256" key="1">
    <source>
        <dbReference type="SAM" id="SignalP"/>
    </source>
</evidence>
<dbReference type="EMBL" id="JARSFG010000020">
    <property type="protein sequence ID" value="MEC1179799.1"/>
    <property type="molecule type" value="Genomic_DNA"/>
</dbReference>
<dbReference type="PROSITE" id="PS51257">
    <property type="entry name" value="PROKAR_LIPOPROTEIN"/>
    <property type="match status" value="1"/>
</dbReference>
<dbReference type="AlphaFoldDB" id="A0AAW9NWC4"/>
<evidence type="ECO:0000313" key="3">
    <source>
        <dbReference type="Proteomes" id="UP001344888"/>
    </source>
</evidence>
<gene>
    <name evidence="2" type="ORF">P9B03_14970</name>
</gene>
<comment type="caution">
    <text evidence="2">The sequence shown here is derived from an EMBL/GenBank/DDBJ whole genome shotgun (WGS) entry which is preliminary data.</text>
</comment>
<evidence type="ECO:0008006" key="4">
    <source>
        <dbReference type="Google" id="ProtNLM"/>
    </source>
</evidence>
<protein>
    <recommendedName>
        <fullName evidence="4">Lipoprotein</fullName>
    </recommendedName>
</protein>